<reference evidence="1 4" key="2">
    <citation type="submission" date="2020-11" db="EMBL/GenBank/DDBJ databases">
        <title>Enhanced detection system for hospital associated transmission using whole genome sequencing surveillance.</title>
        <authorList>
            <person name="Harrison L.H."/>
            <person name="Van Tyne D."/>
            <person name="Marsh J.W."/>
            <person name="Griffith M.P."/>
            <person name="Snyder D.J."/>
            <person name="Cooper V.S."/>
            <person name="Mustapha M."/>
        </authorList>
    </citation>
    <scope>NUCLEOTIDE SEQUENCE [LARGE SCALE GENOMIC DNA]</scope>
    <source>
        <strain evidence="1 4">SER00230</strain>
    </source>
</reference>
<accession>A0A3S5AEP5</accession>
<dbReference type="Pfam" id="PF13689">
    <property type="entry name" value="DUF4154"/>
    <property type="match status" value="1"/>
</dbReference>
<evidence type="ECO:0000313" key="4">
    <source>
        <dbReference type="Proteomes" id="UP000624159"/>
    </source>
</evidence>
<reference evidence="2 3" key="1">
    <citation type="submission" date="2018-12" db="EMBL/GenBank/DDBJ databases">
        <authorList>
            <consortium name="Pathogen Informatics"/>
        </authorList>
    </citation>
    <scope>NUCLEOTIDE SEQUENCE [LARGE SCALE GENOMIC DNA]</scope>
    <source>
        <strain evidence="2 3">NCTC10036</strain>
    </source>
</reference>
<dbReference type="Proteomes" id="UP000624159">
    <property type="component" value="Unassembled WGS sequence"/>
</dbReference>
<dbReference type="AlphaFoldDB" id="A0A3S5AEP5"/>
<evidence type="ECO:0000313" key="3">
    <source>
        <dbReference type="Proteomes" id="UP000281904"/>
    </source>
</evidence>
<evidence type="ECO:0000313" key="1">
    <source>
        <dbReference type="EMBL" id="MBH1929964.1"/>
    </source>
</evidence>
<gene>
    <name evidence="1" type="ORF">I5U13_09885</name>
    <name evidence="2" type="ORF">NCTC10036_00893</name>
</gene>
<keyword evidence="4" id="KW-1185">Reference proteome</keyword>
<dbReference type="InterPro" id="IPR025293">
    <property type="entry name" value="YfiR/HmsC-like"/>
</dbReference>
<dbReference type="Proteomes" id="UP000281904">
    <property type="component" value="Chromosome"/>
</dbReference>
<organism evidence="2 3">
    <name type="scientific">Serratia rubidaea</name>
    <name type="common">Serratia marinorubra</name>
    <dbReference type="NCBI Taxonomy" id="61652"/>
    <lineage>
        <taxon>Bacteria</taxon>
        <taxon>Pseudomonadati</taxon>
        <taxon>Pseudomonadota</taxon>
        <taxon>Gammaproteobacteria</taxon>
        <taxon>Enterobacterales</taxon>
        <taxon>Yersiniaceae</taxon>
        <taxon>Serratia</taxon>
    </lineage>
</organism>
<dbReference type="RefSeq" id="WP_126530644.1">
    <property type="nucleotide sequence ID" value="NZ_JADULK010000004.1"/>
</dbReference>
<evidence type="ECO:0000313" key="2">
    <source>
        <dbReference type="EMBL" id="VEI62048.1"/>
    </source>
</evidence>
<proteinExistence type="predicted"/>
<sequence length="198" mass="21610">MKRSKHAGSATHTARGFFRSLLFSRPYVLGLLLLMSFTGRSATEPAERVQSRTQAVTTVVLGIISYTRWPAPPNPVRLCVTAPTHYADGLFSPLLLQAPHPIKTQRLPLDSDQLAQQCDVIYLGEVSNAQRQALIPRIAGHSVLVISENDAECSAGSAFCLQPRGEQVSFKVNLDALARSGVRVHPNVLQLARKLESS</sequence>
<dbReference type="EMBL" id="LR134493">
    <property type="protein sequence ID" value="VEI62048.1"/>
    <property type="molecule type" value="Genomic_DNA"/>
</dbReference>
<protein>
    <submittedName>
        <fullName evidence="1">YfiR family protein</fullName>
    </submittedName>
</protein>
<name>A0A3S5AEP5_SERRU</name>
<dbReference type="EMBL" id="JADULK010000004">
    <property type="protein sequence ID" value="MBH1929964.1"/>
    <property type="molecule type" value="Genomic_DNA"/>
</dbReference>